<gene>
    <name evidence="1" type="ORF">SDC9_192911</name>
</gene>
<reference evidence="1" key="1">
    <citation type="submission" date="2019-08" db="EMBL/GenBank/DDBJ databases">
        <authorList>
            <person name="Kucharzyk K."/>
            <person name="Murdoch R.W."/>
            <person name="Higgins S."/>
            <person name="Loffler F."/>
        </authorList>
    </citation>
    <scope>NUCLEOTIDE SEQUENCE</scope>
</reference>
<comment type="caution">
    <text evidence="1">The sequence shown here is derived from an EMBL/GenBank/DDBJ whole genome shotgun (WGS) entry which is preliminary data.</text>
</comment>
<dbReference type="EMBL" id="VSSQ01105160">
    <property type="protein sequence ID" value="MPN45344.1"/>
    <property type="molecule type" value="Genomic_DNA"/>
</dbReference>
<sequence length="60" mass="7183">MAGDPYQRERQFIRGAEHALRYSVQVSFQLYTKRGRIVFIGRIDQLQQHFRVVFKNITRG</sequence>
<proteinExistence type="predicted"/>
<accession>A0A645IAI6</accession>
<dbReference type="AlphaFoldDB" id="A0A645IAI6"/>
<organism evidence="1">
    <name type="scientific">bioreactor metagenome</name>
    <dbReference type="NCBI Taxonomy" id="1076179"/>
    <lineage>
        <taxon>unclassified sequences</taxon>
        <taxon>metagenomes</taxon>
        <taxon>ecological metagenomes</taxon>
    </lineage>
</organism>
<name>A0A645IAI6_9ZZZZ</name>
<evidence type="ECO:0000313" key="1">
    <source>
        <dbReference type="EMBL" id="MPN45344.1"/>
    </source>
</evidence>
<protein>
    <submittedName>
        <fullName evidence="1">Uncharacterized protein</fullName>
    </submittedName>
</protein>